<evidence type="ECO:0000313" key="9">
    <source>
        <dbReference type="Proteomes" id="UP000727407"/>
    </source>
</evidence>
<proteinExistence type="predicted"/>
<evidence type="ECO:0000256" key="5">
    <source>
        <dbReference type="ARBA" id="ARBA00023170"/>
    </source>
</evidence>
<organism evidence="8 9">
    <name type="scientific">Clarias magur</name>
    <name type="common">Asian catfish</name>
    <name type="synonym">Macropteronotus magur</name>
    <dbReference type="NCBI Taxonomy" id="1594786"/>
    <lineage>
        <taxon>Eukaryota</taxon>
        <taxon>Metazoa</taxon>
        <taxon>Chordata</taxon>
        <taxon>Craniata</taxon>
        <taxon>Vertebrata</taxon>
        <taxon>Euteleostomi</taxon>
        <taxon>Actinopterygii</taxon>
        <taxon>Neopterygii</taxon>
        <taxon>Teleostei</taxon>
        <taxon>Ostariophysi</taxon>
        <taxon>Siluriformes</taxon>
        <taxon>Clariidae</taxon>
        <taxon>Clarias</taxon>
    </lineage>
</organism>
<dbReference type="Gene3D" id="3.40.50.2300">
    <property type="match status" value="1"/>
</dbReference>
<dbReference type="GO" id="GO:0004930">
    <property type="term" value="F:G protein-coupled receptor activity"/>
    <property type="evidence" value="ECO:0007669"/>
    <property type="project" value="InterPro"/>
</dbReference>
<sequence>LDFRAFQYTQSLIFAVEEINNSSSLLPGVSLGYKIYDTCSSSGMGVKIAMTLINGNEKLVTNQVCTKPAQVQAIIGEAYSSVSTAIAKSIGPFNMPI</sequence>
<accession>A0A8J4WV47</accession>
<feature type="non-terminal residue" evidence="8">
    <location>
        <position position="97"/>
    </location>
</feature>
<dbReference type="Proteomes" id="UP000727407">
    <property type="component" value="Unassembled WGS sequence"/>
</dbReference>
<dbReference type="InterPro" id="IPR000068">
    <property type="entry name" value="GPCR_3_Ca_sens_rcpt-rel"/>
</dbReference>
<dbReference type="PANTHER" id="PTHR24061:SF528">
    <property type="entry name" value="C-FAMILY ODORANT RECEPTOR OLFCD2-RELATED"/>
    <property type="match status" value="1"/>
</dbReference>
<keyword evidence="3" id="KW-1133">Transmembrane helix</keyword>
<evidence type="ECO:0000256" key="3">
    <source>
        <dbReference type="ARBA" id="ARBA00022989"/>
    </source>
</evidence>
<evidence type="ECO:0000256" key="6">
    <source>
        <dbReference type="ARBA" id="ARBA00023180"/>
    </source>
</evidence>
<evidence type="ECO:0000256" key="4">
    <source>
        <dbReference type="ARBA" id="ARBA00023136"/>
    </source>
</evidence>
<dbReference type="GO" id="GO:0005886">
    <property type="term" value="C:plasma membrane"/>
    <property type="evidence" value="ECO:0007669"/>
    <property type="project" value="TreeGrafter"/>
</dbReference>
<dbReference type="InterPro" id="IPR001828">
    <property type="entry name" value="ANF_lig-bd_rcpt"/>
</dbReference>
<dbReference type="InterPro" id="IPR000337">
    <property type="entry name" value="GPCR_3"/>
</dbReference>
<feature type="non-terminal residue" evidence="8">
    <location>
        <position position="1"/>
    </location>
</feature>
<comment type="subcellular location">
    <subcellularLocation>
        <location evidence="1">Membrane</location>
        <topology evidence="1">Multi-pass membrane protein</topology>
    </subcellularLocation>
</comment>
<dbReference type="Pfam" id="PF01094">
    <property type="entry name" value="ANF_receptor"/>
    <property type="match status" value="1"/>
</dbReference>
<dbReference type="SUPFAM" id="SSF53822">
    <property type="entry name" value="Periplasmic binding protein-like I"/>
    <property type="match status" value="1"/>
</dbReference>
<evidence type="ECO:0000259" key="7">
    <source>
        <dbReference type="Pfam" id="PF01094"/>
    </source>
</evidence>
<evidence type="ECO:0000256" key="2">
    <source>
        <dbReference type="ARBA" id="ARBA00022692"/>
    </source>
</evidence>
<dbReference type="EMBL" id="QNUK01000521">
    <property type="protein sequence ID" value="KAF5892172.1"/>
    <property type="molecule type" value="Genomic_DNA"/>
</dbReference>
<keyword evidence="2" id="KW-0812">Transmembrane</keyword>
<comment type="caution">
    <text evidence="8">The sequence shown here is derived from an EMBL/GenBank/DDBJ whole genome shotgun (WGS) entry which is preliminary data.</text>
</comment>
<keyword evidence="6" id="KW-0325">Glycoprotein</keyword>
<keyword evidence="9" id="KW-1185">Reference proteome</keyword>
<dbReference type="AlphaFoldDB" id="A0A8J4WV47"/>
<feature type="domain" description="Receptor ligand binding region" evidence="7">
    <location>
        <begin position="10"/>
        <end position="97"/>
    </location>
</feature>
<protein>
    <submittedName>
        <fullName evidence="8">Extracellular calcium-sensing receptor-like</fullName>
    </submittedName>
</protein>
<evidence type="ECO:0000313" key="8">
    <source>
        <dbReference type="EMBL" id="KAF5892172.1"/>
    </source>
</evidence>
<name>A0A8J4WV47_CLAMG</name>
<gene>
    <name evidence="8" type="ORF">DAT39_018114</name>
</gene>
<dbReference type="OrthoDB" id="5984008at2759"/>
<dbReference type="InterPro" id="IPR028082">
    <property type="entry name" value="Peripla_BP_I"/>
</dbReference>
<dbReference type="PANTHER" id="PTHR24061">
    <property type="entry name" value="CALCIUM-SENSING RECEPTOR-RELATED"/>
    <property type="match status" value="1"/>
</dbReference>
<reference evidence="8" key="1">
    <citation type="submission" date="2020-07" db="EMBL/GenBank/DDBJ databases">
        <title>Clarias magur genome sequencing, assembly and annotation.</title>
        <authorList>
            <person name="Kushwaha B."/>
            <person name="Kumar R."/>
            <person name="Das P."/>
            <person name="Joshi C.G."/>
            <person name="Kumar D."/>
            <person name="Nagpure N.S."/>
            <person name="Pandey M."/>
            <person name="Agarwal S."/>
            <person name="Srivastava S."/>
            <person name="Singh M."/>
            <person name="Sahoo L."/>
            <person name="Jayasankar P."/>
            <person name="Meher P.K."/>
            <person name="Koringa P.G."/>
            <person name="Iquebal M.A."/>
            <person name="Das S.P."/>
            <person name="Bit A."/>
            <person name="Patnaik S."/>
            <person name="Patel N."/>
            <person name="Shah T.M."/>
            <person name="Hinsu A."/>
            <person name="Jena J.K."/>
        </authorList>
    </citation>
    <scope>NUCLEOTIDE SEQUENCE</scope>
    <source>
        <strain evidence="8">CIFAMagur01</strain>
        <tissue evidence="8">Testis</tissue>
    </source>
</reference>
<evidence type="ECO:0000256" key="1">
    <source>
        <dbReference type="ARBA" id="ARBA00004141"/>
    </source>
</evidence>
<dbReference type="PRINTS" id="PR00248">
    <property type="entry name" value="GPCRMGR"/>
</dbReference>
<keyword evidence="5 8" id="KW-0675">Receptor</keyword>
<keyword evidence="4" id="KW-0472">Membrane</keyword>